<comment type="caution">
    <text evidence="1">The sequence shown here is derived from an EMBL/GenBank/DDBJ whole genome shotgun (WGS) entry which is preliminary data.</text>
</comment>
<sequence>MKKKIVVKLVLACIVTLLWSCQTPDESDNLESNENNKTTSNSLRAPACGSMYALVLSFGTSTPIPGGITSHVYKVDLCSSSTVGYNYLSTIKIGGTPVTSVTGLCDMPGASGYAWAVTGANSNFPQKLLKLELATGNAAVAFNTTVPLQDIENYGNTGLFLAIEEATSTIMKVNVSSGACVPFSSISPVAQYNGLTFVGNKVHVISGLTNYICSPNLGDILEYDLGGNLTRRYSYKNLPVNNIFTMKELGFHFDSCCKKWVVGSSSGIISNNFDVTPCTPPSPILLLNTFSTSQPHHAIYDFMVEP</sequence>
<protein>
    <recommendedName>
        <fullName evidence="3">Lipoprotein</fullName>
    </recommendedName>
</protein>
<reference evidence="1 2" key="1">
    <citation type="submission" date="2024-09" db="EMBL/GenBank/DDBJ databases">
        <authorList>
            <person name="Sun Q."/>
            <person name="Mori K."/>
        </authorList>
    </citation>
    <scope>NUCLEOTIDE SEQUENCE [LARGE SCALE GENOMIC DNA]</scope>
    <source>
        <strain evidence="1 2">CECT 7955</strain>
    </source>
</reference>
<organism evidence="1 2">
    <name type="scientific">Flavobacterium jumunjinense</name>
    <dbReference type="NCBI Taxonomy" id="998845"/>
    <lineage>
        <taxon>Bacteria</taxon>
        <taxon>Pseudomonadati</taxon>
        <taxon>Bacteroidota</taxon>
        <taxon>Flavobacteriia</taxon>
        <taxon>Flavobacteriales</taxon>
        <taxon>Flavobacteriaceae</taxon>
        <taxon>Flavobacterium</taxon>
    </lineage>
</organism>
<keyword evidence="2" id="KW-1185">Reference proteome</keyword>
<dbReference type="Proteomes" id="UP001589607">
    <property type="component" value="Unassembled WGS sequence"/>
</dbReference>
<evidence type="ECO:0008006" key="3">
    <source>
        <dbReference type="Google" id="ProtNLM"/>
    </source>
</evidence>
<evidence type="ECO:0000313" key="2">
    <source>
        <dbReference type="Proteomes" id="UP001589607"/>
    </source>
</evidence>
<dbReference type="RefSeq" id="WP_236456283.1">
    <property type="nucleotide sequence ID" value="NZ_CBCSGE010000024.1"/>
</dbReference>
<name>A0ABV5GS15_9FLAO</name>
<dbReference type="EMBL" id="JBHMEY010000067">
    <property type="protein sequence ID" value="MFB9098188.1"/>
    <property type="molecule type" value="Genomic_DNA"/>
</dbReference>
<gene>
    <name evidence="1" type="ORF">ACFFVF_16870</name>
</gene>
<proteinExistence type="predicted"/>
<accession>A0ABV5GS15</accession>
<evidence type="ECO:0000313" key="1">
    <source>
        <dbReference type="EMBL" id="MFB9098188.1"/>
    </source>
</evidence>